<name>A0AAD9D3X8_9STRA</name>
<dbReference type="Proteomes" id="UP001224775">
    <property type="component" value="Unassembled WGS sequence"/>
</dbReference>
<keyword evidence="3" id="KW-1185">Reference proteome</keyword>
<gene>
    <name evidence="2" type="ORF">QTG54_016489</name>
</gene>
<comment type="caution">
    <text evidence="2">The sequence shown here is derived from an EMBL/GenBank/DDBJ whole genome shotgun (WGS) entry which is preliminary data.</text>
</comment>
<keyword evidence="1" id="KW-0732">Signal</keyword>
<evidence type="ECO:0008006" key="4">
    <source>
        <dbReference type="Google" id="ProtNLM"/>
    </source>
</evidence>
<accession>A0AAD9D3X8</accession>
<protein>
    <recommendedName>
        <fullName evidence="4">Tetratricopeptide repeat protein 38</fullName>
    </recommendedName>
</protein>
<dbReference type="InterPro" id="IPR011990">
    <property type="entry name" value="TPR-like_helical_dom_sf"/>
</dbReference>
<dbReference type="PANTHER" id="PTHR47908">
    <property type="match status" value="1"/>
</dbReference>
<proteinExistence type="predicted"/>
<dbReference type="AlphaFoldDB" id="A0AAD9D3X8"/>
<dbReference type="Gene3D" id="1.25.40.10">
    <property type="entry name" value="Tetratricopeptide repeat domain"/>
    <property type="match status" value="1"/>
</dbReference>
<dbReference type="GO" id="GO:0009507">
    <property type="term" value="C:chloroplast"/>
    <property type="evidence" value="ECO:0007669"/>
    <property type="project" value="TreeGrafter"/>
</dbReference>
<evidence type="ECO:0000313" key="3">
    <source>
        <dbReference type="Proteomes" id="UP001224775"/>
    </source>
</evidence>
<sequence>MKNHNIITVVAYLLLCCSLLPSSTTALLLPSPTQHIVSRPHHNRQPTLTSLHVTSSSSINEDDSPRTLISKGMNSFCNGDVSTSLQYFDKANDSVPDNKLTPYLWQRGISYYYLEKFQEGHEQFSLDVRVNPLDVEEIVWDIACLARMNDSRFFPVENQMSLPKGKKDRRKIMSTVYSLFRNDGATEYDLREAGHDSNISDEFYSLFYLGLYCEIRGETSKAEMYMKMAERSKYATGAGYGDYMSACARVHCKLRGWVV</sequence>
<reference evidence="2" key="1">
    <citation type="submission" date="2023-06" db="EMBL/GenBank/DDBJ databases">
        <title>Survivors Of The Sea: Transcriptome response of Skeletonema marinoi to long-term dormancy.</title>
        <authorList>
            <person name="Pinder M.I.M."/>
            <person name="Kourtchenko O."/>
            <person name="Robertson E.K."/>
            <person name="Larsson T."/>
            <person name="Maumus F."/>
            <person name="Osuna-Cruz C.M."/>
            <person name="Vancaester E."/>
            <person name="Stenow R."/>
            <person name="Vandepoele K."/>
            <person name="Ploug H."/>
            <person name="Bruchert V."/>
            <person name="Godhe A."/>
            <person name="Topel M."/>
        </authorList>
    </citation>
    <scope>NUCLEOTIDE SEQUENCE</scope>
    <source>
        <strain evidence="2">R05AC</strain>
    </source>
</reference>
<dbReference type="SUPFAM" id="SSF48452">
    <property type="entry name" value="TPR-like"/>
    <property type="match status" value="1"/>
</dbReference>
<dbReference type="PANTHER" id="PTHR47908:SF2">
    <property type="entry name" value="TETRATRICOPEPTIDE REPEAT (TPR)-LIKE SUPERFAMILY PROTEIN"/>
    <property type="match status" value="1"/>
</dbReference>
<evidence type="ECO:0000313" key="2">
    <source>
        <dbReference type="EMBL" id="KAK1732777.1"/>
    </source>
</evidence>
<dbReference type="EMBL" id="JATAAI010000057">
    <property type="protein sequence ID" value="KAK1732777.1"/>
    <property type="molecule type" value="Genomic_DNA"/>
</dbReference>
<feature type="chain" id="PRO_5041922672" description="Tetratricopeptide repeat protein 38" evidence="1">
    <location>
        <begin position="27"/>
        <end position="259"/>
    </location>
</feature>
<feature type="signal peptide" evidence="1">
    <location>
        <begin position="1"/>
        <end position="26"/>
    </location>
</feature>
<organism evidence="2 3">
    <name type="scientific">Skeletonema marinoi</name>
    <dbReference type="NCBI Taxonomy" id="267567"/>
    <lineage>
        <taxon>Eukaryota</taxon>
        <taxon>Sar</taxon>
        <taxon>Stramenopiles</taxon>
        <taxon>Ochrophyta</taxon>
        <taxon>Bacillariophyta</taxon>
        <taxon>Coscinodiscophyceae</taxon>
        <taxon>Thalassiosirophycidae</taxon>
        <taxon>Thalassiosirales</taxon>
        <taxon>Skeletonemataceae</taxon>
        <taxon>Skeletonema</taxon>
        <taxon>Skeletonema marinoi-dohrnii complex</taxon>
    </lineage>
</organism>
<evidence type="ECO:0000256" key="1">
    <source>
        <dbReference type="SAM" id="SignalP"/>
    </source>
</evidence>